<dbReference type="InterPro" id="IPR050107">
    <property type="entry name" value="ABC_carbohydrate_import_ATPase"/>
</dbReference>
<evidence type="ECO:0000256" key="1">
    <source>
        <dbReference type="ARBA" id="ARBA00005417"/>
    </source>
</evidence>
<dbReference type="Pfam" id="PF00005">
    <property type="entry name" value="ABC_tran"/>
    <property type="match status" value="2"/>
</dbReference>
<proteinExistence type="inferred from homology"/>
<comment type="similarity">
    <text evidence="1">Belongs to the ABC transporter superfamily.</text>
</comment>
<evidence type="ECO:0000256" key="4">
    <source>
        <dbReference type="ARBA" id="ARBA00022737"/>
    </source>
</evidence>
<keyword evidence="6 9" id="KW-0067">ATP-binding</keyword>
<reference evidence="9 10" key="1">
    <citation type="submission" date="2023-03" db="EMBL/GenBank/DDBJ databases">
        <authorList>
            <person name="Kaur S."/>
            <person name="Espinosa-Saiz D."/>
            <person name="Velazquez E."/>
            <person name="Menendez E."/>
            <person name="diCenzo G.C."/>
        </authorList>
    </citation>
    <scope>NUCLEOTIDE SEQUENCE [LARGE SCALE GENOMIC DNA]</scope>
    <source>
        <strain evidence="9 10">LMG 24692</strain>
    </source>
</reference>
<dbReference type="Proteomes" id="UP001229355">
    <property type="component" value="Chromosome 2"/>
</dbReference>
<sequence length="503" mass="54136">MAEPLLRLSGISRSFGMTRALQGIHFELLAGEIHALLGENGAGKSTLLGVLSGVVAPDAGSIEIDARQVTIDTPAKAQALGIGTVFQELSLAHSLTVAENVFAGRAPTHFGLVQWRELRRRTRDILAEFGVEVDVDRPMERLPVGMRQLVEIAKALSLSSRILLLDEPTSALDAVEVEALFQVLRGLKERGIGIVYVSHRIPEVFRIADRITVLRDGRLVSTNHTDAISPDLVVQDMVGRHFAALTAPSAQAGGGVALKARNLGRRGEFSGVDLTLRFGEVVGLAGLMGARRDELARTLAGIVPVHCGTIEVRGHPVRFHDARHAMRLGVAYVPADRKEEGLFVTKSVVDNIIVTALGRFSRNGLLNAAAGREATKKAVERFHIRVPGLCAAAAKLSGGNQQKLMIAKWLERRPEIIIIDEPTRGVDIGAKQDIHQEIHRLASQGKAVLFVSSDLPELFALTNRIIVMQQGRIAAELETASATEELVMAFAAGTRGHKSGAVA</sequence>
<organism evidence="9 10">
    <name type="scientific">Sinorhizobium garamanticum</name>
    <dbReference type="NCBI Taxonomy" id="680247"/>
    <lineage>
        <taxon>Bacteria</taxon>
        <taxon>Pseudomonadati</taxon>
        <taxon>Pseudomonadota</taxon>
        <taxon>Alphaproteobacteria</taxon>
        <taxon>Hyphomicrobiales</taxon>
        <taxon>Rhizobiaceae</taxon>
        <taxon>Sinorhizobium/Ensifer group</taxon>
        <taxon>Sinorhizobium</taxon>
    </lineage>
</organism>
<evidence type="ECO:0000313" key="10">
    <source>
        <dbReference type="Proteomes" id="UP001229355"/>
    </source>
</evidence>
<dbReference type="CDD" id="cd03216">
    <property type="entry name" value="ABC_Carb_Monos_I"/>
    <property type="match status" value="1"/>
</dbReference>
<dbReference type="InterPro" id="IPR003593">
    <property type="entry name" value="AAA+_ATPase"/>
</dbReference>
<keyword evidence="10" id="KW-1185">Reference proteome</keyword>
<dbReference type="SUPFAM" id="SSF52540">
    <property type="entry name" value="P-loop containing nucleoside triphosphate hydrolases"/>
    <property type="match status" value="2"/>
</dbReference>
<dbReference type="SMART" id="SM00382">
    <property type="entry name" value="AAA"/>
    <property type="match status" value="2"/>
</dbReference>
<keyword evidence="7" id="KW-0472">Membrane</keyword>
<evidence type="ECO:0000259" key="8">
    <source>
        <dbReference type="PROSITE" id="PS50893"/>
    </source>
</evidence>
<keyword evidence="4" id="KW-0677">Repeat</keyword>
<dbReference type="CDD" id="cd03215">
    <property type="entry name" value="ABC_Carb_Monos_II"/>
    <property type="match status" value="1"/>
</dbReference>
<evidence type="ECO:0000256" key="3">
    <source>
        <dbReference type="ARBA" id="ARBA00022597"/>
    </source>
</evidence>
<dbReference type="RefSeq" id="WP_280662013.1">
    <property type="nucleotide sequence ID" value="NZ_CP120374.1"/>
</dbReference>
<gene>
    <name evidence="9" type="ORF">PZN02_005391</name>
</gene>
<dbReference type="PROSITE" id="PS50893">
    <property type="entry name" value="ABC_TRANSPORTER_2"/>
    <property type="match status" value="2"/>
</dbReference>
<evidence type="ECO:0000256" key="5">
    <source>
        <dbReference type="ARBA" id="ARBA00022741"/>
    </source>
</evidence>
<dbReference type="Gene3D" id="3.40.50.300">
    <property type="entry name" value="P-loop containing nucleotide triphosphate hydrolases"/>
    <property type="match status" value="2"/>
</dbReference>
<dbReference type="PANTHER" id="PTHR43790">
    <property type="entry name" value="CARBOHYDRATE TRANSPORT ATP-BINDING PROTEIN MG119-RELATED"/>
    <property type="match status" value="1"/>
</dbReference>
<feature type="domain" description="ABC transporter" evidence="8">
    <location>
        <begin position="232"/>
        <end position="495"/>
    </location>
</feature>
<keyword evidence="3" id="KW-0762">Sugar transport</keyword>
<evidence type="ECO:0000256" key="2">
    <source>
        <dbReference type="ARBA" id="ARBA00022448"/>
    </source>
</evidence>
<dbReference type="InterPro" id="IPR003439">
    <property type="entry name" value="ABC_transporter-like_ATP-bd"/>
</dbReference>
<keyword evidence="5" id="KW-0547">Nucleotide-binding</keyword>
<evidence type="ECO:0000256" key="7">
    <source>
        <dbReference type="ARBA" id="ARBA00023136"/>
    </source>
</evidence>
<dbReference type="InterPro" id="IPR027417">
    <property type="entry name" value="P-loop_NTPase"/>
</dbReference>
<feature type="domain" description="ABC transporter" evidence="8">
    <location>
        <begin position="6"/>
        <end position="241"/>
    </location>
</feature>
<evidence type="ECO:0000256" key="6">
    <source>
        <dbReference type="ARBA" id="ARBA00022840"/>
    </source>
</evidence>
<evidence type="ECO:0000313" key="9">
    <source>
        <dbReference type="EMBL" id="WEX90046.1"/>
    </source>
</evidence>
<dbReference type="PROSITE" id="PS00211">
    <property type="entry name" value="ABC_TRANSPORTER_1"/>
    <property type="match status" value="1"/>
</dbReference>
<keyword evidence="2" id="KW-0813">Transport</keyword>
<dbReference type="PANTHER" id="PTHR43790:SF9">
    <property type="entry name" value="GALACTOFURANOSE TRANSPORTER ATP-BINDING PROTEIN YTFR"/>
    <property type="match status" value="1"/>
</dbReference>
<accession>A0ABY8DGL5</accession>
<dbReference type="InterPro" id="IPR017871">
    <property type="entry name" value="ABC_transporter-like_CS"/>
</dbReference>
<name>A0ABY8DGL5_9HYPH</name>
<dbReference type="EMBL" id="CP120374">
    <property type="protein sequence ID" value="WEX90046.1"/>
    <property type="molecule type" value="Genomic_DNA"/>
</dbReference>
<dbReference type="GO" id="GO:0005524">
    <property type="term" value="F:ATP binding"/>
    <property type="evidence" value="ECO:0007669"/>
    <property type="project" value="UniProtKB-KW"/>
</dbReference>
<protein>
    <submittedName>
        <fullName evidence="9">Sugar ABC transporter ATP-binding protein</fullName>
    </submittedName>
</protein>